<dbReference type="InterPro" id="IPR016776">
    <property type="entry name" value="ApeP-like_dehydratase"/>
</dbReference>
<organism evidence="1 2">
    <name type="scientific">Mesoterricola silvestris</name>
    <dbReference type="NCBI Taxonomy" id="2927979"/>
    <lineage>
        <taxon>Bacteria</taxon>
        <taxon>Pseudomonadati</taxon>
        <taxon>Acidobacteriota</taxon>
        <taxon>Holophagae</taxon>
        <taxon>Holophagales</taxon>
        <taxon>Holophagaceae</taxon>
        <taxon>Mesoterricola</taxon>
    </lineage>
</organism>
<accession>A0AA48GTG1</accession>
<gene>
    <name evidence="1" type="ORF">METEAL_06200</name>
</gene>
<dbReference type="AlphaFoldDB" id="A0AA48GTG1"/>
<dbReference type="PIRSF" id="PIRSF020565">
    <property type="entry name" value="3Ho_Ac_ACP_DH_prd"/>
    <property type="match status" value="1"/>
</dbReference>
<dbReference type="EMBL" id="AP027080">
    <property type="protein sequence ID" value="BDU71446.1"/>
    <property type="molecule type" value="Genomic_DNA"/>
</dbReference>
<evidence type="ECO:0000313" key="2">
    <source>
        <dbReference type="Proteomes" id="UP001238179"/>
    </source>
</evidence>
<name>A0AA48GTG1_9BACT</name>
<proteinExistence type="predicted"/>
<dbReference type="Proteomes" id="UP001238179">
    <property type="component" value="Chromosome"/>
</dbReference>
<dbReference type="RefSeq" id="WP_316414336.1">
    <property type="nucleotide sequence ID" value="NZ_AP027080.1"/>
</dbReference>
<dbReference type="Pfam" id="PF22817">
    <property type="entry name" value="ApeP-like"/>
    <property type="match status" value="1"/>
</dbReference>
<dbReference type="SUPFAM" id="SSF54637">
    <property type="entry name" value="Thioesterase/thiol ester dehydrase-isomerase"/>
    <property type="match status" value="1"/>
</dbReference>
<protein>
    <submittedName>
        <fullName evidence="1">3-hydroxylacyl-ACP dehydratase</fullName>
    </submittedName>
</protein>
<keyword evidence="2" id="KW-1185">Reference proteome</keyword>
<dbReference type="Gene3D" id="3.10.129.10">
    <property type="entry name" value="Hotdog Thioesterase"/>
    <property type="match status" value="1"/>
</dbReference>
<dbReference type="InterPro" id="IPR029069">
    <property type="entry name" value="HotDog_dom_sf"/>
</dbReference>
<sequence>MRPAEDLLVHRPPMLLLDAVLDHRRDGILARARVDPGAWYADARGAMPAWFGLELMAQAIAAYGGLNRRAQDREPRLGYLLGTRAYTCTLPAFPAGSELGIHAELKYLDDSGLSAFACGITLDGEEVATAILKTFEGERP</sequence>
<evidence type="ECO:0000313" key="1">
    <source>
        <dbReference type="EMBL" id="BDU71446.1"/>
    </source>
</evidence>
<dbReference type="KEGG" id="msil:METEAL_06200"/>
<reference evidence="2" key="1">
    <citation type="journal article" date="2023" name="Int. J. Syst. Evol. Microbiol.">
        <title>Mesoterricola silvestris gen. nov., sp. nov., Mesoterricola sediminis sp. nov., Geothrix oryzae sp. nov., Geothrix edaphica sp. nov., Geothrix rubra sp. nov., and Geothrix limicola sp. nov., six novel members of Acidobacteriota isolated from soils.</title>
        <authorList>
            <person name="Itoh H."/>
            <person name="Sugisawa Y."/>
            <person name="Mise K."/>
            <person name="Xu Z."/>
            <person name="Kuniyasu M."/>
            <person name="Ushijima N."/>
            <person name="Kawano K."/>
            <person name="Kobayashi E."/>
            <person name="Shiratori Y."/>
            <person name="Masuda Y."/>
            <person name="Senoo K."/>
        </authorList>
    </citation>
    <scope>NUCLEOTIDE SEQUENCE [LARGE SCALE GENOMIC DNA]</scope>
    <source>
        <strain evidence="2">W79</strain>
    </source>
</reference>